<comment type="caution">
    <text evidence="1">The sequence shown here is derived from an EMBL/GenBank/DDBJ whole genome shotgun (WGS) entry which is preliminary data.</text>
</comment>
<evidence type="ECO:0000313" key="1">
    <source>
        <dbReference type="EMBL" id="KAK1868916.1"/>
    </source>
</evidence>
<proteinExistence type="predicted"/>
<protein>
    <submittedName>
        <fullName evidence="1">Uncharacterized protein</fullName>
    </submittedName>
</protein>
<gene>
    <name evidence="1" type="ORF">I4F81_011398</name>
</gene>
<dbReference type="Proteomes" id="UP000798662">
    <property type="component" value="Chromosome 3"/>
</dbReference>
<evidence type="ECO:0000313" key="2">
    <source>
        <dbReference type="Proteomes" id="UP000798662"/>
    </source>
</evidence>
<dbReference type="EMBL" id="CM020620">
    <property type="protein sequence ID" value="KAK1868916.1"/>
    <property type="molecule type" value="Genomic_DNA"/>
</dbReference>
<organism evidence="1 2">
    <name type="scientific">Pyropia yezoensis</name>
    <name type="common">Susabi-nori</name>
    <name type="synonym">Porphyra yezoensis</name>
    <dbReference type="NCBI Taxonomy" id="2788"/>
    <lineage>
        <taxon>Eukaryota</taxon>
        <taxon>Rhodophyta</taxon>
        <taxon>Bangiophyceae</taxon>
        <taxon>Bangiales</taxon>
        <taxon>Bangiaceae</taxon>
        <taxon>Pyropia</taxon>
    </lineage>
</organism>
<accession>A0ACC3CFY9</accession>
<sequence>MPSASSARSSFVGSLDAVSSLILRNLSRLGMDLSEQKQWSKVSLVVERGTGTDAEPYNGAVIDCSQDASSMEFEDAFMREWWTQRRPFISAAASKSGSGTPPTPAFAGSGGKIALRKAAAAVAVPTACPSLEQHSPGLMQSLNDVKMGSKTVTEATINAMLSTMGMTSINQVVGKRLRIMSSAISATMDARTAGDVQWSWSRIVPIDMLLNNYWTEDKKVEVTLFSLFPPWHRDACKLRLKQIGVLLAASLCKFWKFFLFSAFDIPTGPDGEALPRLAGLKRAEKKRQGPDGGRPPPAKKGRPPPTPKDKGVTKAKRKRGDNGLSSDEEDDAPPAPDNPLQVAPPHPRPVSTVAALGDSLTVEELARDGREEAYNERVGSARRCFKWLGALSGDEGAFAPGLGPLLSPATSMKEAALDVRSMLGRHRFGENAWRYYKAGTHPSGEATGGRLYGGQTITYGDVVLGAQAEWMTNGLIDAALVELRVTQSLPKLYIMLTAQSAAILRTTSTHPVSQGAAVVAAGEIAAQAGDCDAVAMVVNLCNNHWVAIIVNVVQHKVTVCDSLTGPPSDEKALAVERAVLLGNAVLHYKERGLSHGDRPPSPSWDIDSCVNVVQSDGYNCGAFAFARVQCAALGLNLNRFAVDGDLLRLAMVRYVLLRGRVYEEARMVASCALV</sequence>
<reference evidence="1" key="1">
    <citation type="submission" date="2019-11" db="EMBL/GenBank/DDBJ databases">
        <title>Nori genome reveals adaptations in red seaweeds to the harsh intertidal environment.</title>
        <authorList>
            <person name="Wang D."/>
            <person name="Mao Y."/>
        </authorList>
    </citation>
    <scope>NUCLEOTIDE SEQUENCE</scope>
    <source>
        <tissue evidence="1">Gametophyte</tissue>
    </source>
</reference>
<keyword evidence="2" id="KW-1185">Reference proteome</keyword>
<name>A0ACC3CFY9_PYRYE</name>